<dbReference type="OrthoDB" id="62798at2759"/>
<evidence type="ECO:0000256" key="1">
    <source>
        <dbReference type="ARBA" id="ARBA00010768"/>
    </source>
</evidence>
<accession>A0A2U1LIA7</accession>
<dbReference type="AlphaFoldDB" id="A0A2U1LIA7"/>
<dbReference type="STRING" id="35608.A0A2U1LIA7"/>
<proteinExistence type="inferred from homology"/>
<dbReference type="InterPro" id="IPR000300">
    <property type="entry name" value="IPPc"/>
</dbReference>
<reference evidence="4 5" key="1">
    <citation type="journal article" date="2018" name="Mol. Plant">
        <title>The genome of Artemisia annua provides insight into the evolution of Asteraceae family and artemisinin biosynthesis.</title>
        <authorList>
            <person name="Shen Q."/>
            <person name="Zhang L."/>
            <person name="Liao Z."/>
            <person name="Wang S."/>
            <person name="Yan T."/>
            <person name="Shi P."/>
            <person name="Liu M."/>
            <person name="Fu X."/>
            <person name="Pan Q."/>
            <person name="Wang Y."/>
            <person name="Lv Z."/>
            <person name="Lu X."/>
            <person name="Zhang F."/>
            <person name="Jiang W."/>
            <person name="Ma Y."/>
            <person name="Chen M."/>
            <person name="Hao X."/>
            <person name="Li L."/>
            <person name="Tang Y."/>
            <person name="Lv G."/>
            <person name="Zhou Y."/>
            <person name="Sun X."/>
            <person name="Brodelius P.E."/>
            <person name="Rose J.K.C."/>
            <person name="Tang K."/>
        </authorList>
    </citation>
    <scope>NUCLEOTIDE SEQUENCE [LARGE SCALE GENOMIC DNA]</scope>
    <source>
        <strain evidence="5">cv. Huhao1</strain>
        <tissue evidence="4">Leaf</tissue>
    </source>
</reference>
<dbReference type="SUPFAM" id="SSF56219">
    <property type="entry name" value="DNase I-like"/>
    <property type="match status" value="2"/>
</dbReference>
<evidence type="ECO:0000313" key="5">
    <source>
        <dbReference type="Proteomes" id="UP000245207"/>
    </source>
</evidence>
<comment type="caution">
    <text evidence="4">The sequence shown here is derived from an EMBL/GenBank/DDBJ whole genome shotgun (WGS) entry which is preliminary data.</text>
</comment>
<dbReference type="GO" id="GO:0004445">
    <property type="term" value="F:inositol-polyphosphate 5-phosphatase activity"/>
    <property type="evidence" value="ECO:0007669"/>
    <property type="project" value="InterPro"/>
</dbReference>
<dbReference type="GO" id="GO:0034485">
    <property type="term" value="F:phosphatidylinositol-3,4,5-trisphosphate 5-phosphatase activity"/>
    <property type="evidence" value="ECO:0007669"/>
    <property type="project" value="TreeGrafter"/>
</dbReference>
<dbReference type="EMBL" id="PKPP01009243">
    <property type="protein sequence ID" value="PWA48718.1"/>
    <property type="molecule type" value="Genomic_DNA"/>
</dbReference>
<dbReference type="Gene3D" id="3.60.10.10">
    <property type="entry name" value="Endonuclease/exonuclease/phosphatase"/>
    <property type="match status" value="2"/>
</dbReference>
<dbReference type="PANTHER" id="PTHR45666:SF20">
    <property type="entry name" value="TYPE I INOSITOL POLYPHOSPHATE 5-PHOSPHATASE 10"/>
    <property type="match status" value="1"/>
</dbReference>
<evidence type="ECO:0000259" key="3">
    <source>
        <dbReference type="SMART" id="SM00128"/>
    </source>
</evidence>
<keyword evidence="5" id="KW-1185">Reference proteome</keyword>
<sequence length="735" mass="85402">MSTNKGKGLVGVSDFDMDQLNKVVQDVLNWCKNKVAEEQKYSKAMEEAFDFVCQKLRKTQEVNRLVRERTILLHQETKEEMDYLEQFFKDNIKLFQNSRFDKLMEEARIRVHQVYSTTDTHMRDEKLEEMNEFKKQWDEFKKSHEEKISDMMNRHLREETEMEAGFTTEFSQLMAKYTPKMDYLEQFFKDNIKLFQNSRFDKLMEEARIRVHQVYSTTDTHMRDEKLEEMNEFKKQWEEFKKSHEEKISDMMNRHLREETEMEAGFTTEFSQLMAKYTPKEFTEIQAASGIGVLDCADLLGDSMSNSRDIQSLRVFTATWNVAGKSPSSDLNLDNLLQIHRESDIYVLGFQEIVPLNAGNVLVIEDNGSAAKWLSLISQSLNKATNNDYRTLKRSSTTSNSFERKCSCSGSMFLQRTSLKAASSNFRSESRRKFKSCNCATIEPERKSYGKDSCFARQTSESNGYEDSSSSEEDDNTNCVAADISTVTPTSKNQHLRYSLIKSKQMVGIFVTIWVKKELVPLIGHLRTSCISRGILGYLGNKGCISVSMTFKQTSLCFVCSHLASGEKEGDELRRNSDVIAILKSTQLPKICKIPNANVPDKILDHDRVIWLGDLNYRIALSYHDTKKLLEQNDWDALLNKDQLKIEREAGRVFQGWKEGRIYFPPTYRYSNNSDMYAGDTINSKSKRRTPAWCDRILWYGEGIYQNSYTRWDSRFSNHRPVCGTFIIFLRNQSV</sequence>
<feature type="domain" description="Inositol polyphosphate-related phosphatase" evidence="3">
    <location>
        <begin position="415"/>
        <end position="734"/>
    </location>
</feature>
<gene>
    <name evidence="4" type="ORF">CTI12_AA485150</name>
</gene>
<evidence type="ECO:0000313" key="4">
    <source>
        <dbReference type="EMBL" id="PWA48718.1"/>
    </source>
</evidence>
<name>A0A2U1LIA7_ARTAN</name>
<dbReference type="Pfam" id="PF22669">
    <property type="entry name" value="Exo_endo_phos2"/>
    <property type="match status" value="2"/>
</dbReference>
<dbReference type="InterPro" id="IPR036691">
    <property type="entry name" value="Endo/exonu/phosph_ase_sf"/>
</dbReference>
<dbReference type="Proteomes" id="UP000245207">
    <property type="component" value="Unassembled WGS sequence"/>
</dbReference>
<protein>
    <submittedName>
        <fullName evidence="4">DNAse I-like superfamily protein</fullName>
    </submittedName>
</protein>
<dbReference type="InterPro" id="IPR045849">
    <property type="entry name" value="IP5P_plant"/>
</dbReference>
<dbReference type="SMART" id="SM00128">
    <property type="entry name" value="IPPc"/>
    <property type="match status" value="1"/>
</dbReference>
<comment type="similarity">
    <text evidence="1">Belongs to the inositol polyphosphate 5-phosphatase family.</text>
</comment>
<evidence type="ECO:0000256" key="2">
    <source>
        <dbReference type="ARBA" id="ARBA00022801"/>
    </source>
</evidence>
<dbReference type="GO" id="GO:0046856">
    <property type="term" value="P:phosphatidylinositol dephosphorylation"/>
    <property type="evidence" value="ECO:0007669"/>
    <property type="project" value="InterPro"/>
</dbReference>
<dbReference type="GO" id="GO:0004439">
    <property type="term" value="F:phosphatidylinositol-4,5-bisphosphate 5-phosphatase activity"/>
    <property type="evidence" value="ECO:0007669"/>
    <property type="project" value="TreeGrafter"/>
</dbReference>
<dbReference type="PANTHER" id="PTHR45666">
    <property type="entry name" value="TYPE IV INOSITOL POLYPHOSPHATE 5-PHOSPHATASE 9"/>
    <property type="match status" value="1"/>
</dbReference>
<keyword evidence="2" id="KW-0378">Hydrolase</keyword>
<organism evidence="4 5">
    <name type="scientific">Artemisia annua</name>
    <name type="common">Sweet wormwood</name>
    <dbReference type="NCBI Taxonomy" id="35608"/>
    <lineage>
        <taxon>Eukaryota</taxon>
        <taxon>Viridiplantae</taxon>
        <taxon>Streptophyta</taxon>
        <taxon>Embryophyta</taxon>
        <taxon>Tracheophyta</taxon>
        <taxon>Spermatophyta</taxon>
        <taxon>Magnoliopsida</taxon>
        <taxon>eudicotyledons</taxon>
        <taxon>Gunneridae</taxon>
        <taxon>Pentapetalae</taxon>
        <taxon>asterids</taxon>
        <taxon>campanulids</taxon>
        <taxon>Asterales</taxon>
        <taxon>Asteraceae</taxon>
        <taxon>Asteroideae</taxon>
        <taxon>Anthemideae</taxon>
        <taxon>Artemisiinae</taxon>
        <taxon>Artemisia</taxon>
    </lineage>
</organism>